<protein>
    <submittedName>
        <fullName evidence="1">Uncharacterized protein</fullName>
    </submittedName>
</protein>
<accession>H8FYD1</accession>
<dbReference type="RefSeq" id="WP_002731464.1">
    <property type="nucleotide sequence ID" value="NZ_CAHP01000060.1"/>
</dbReference>
<gene>
    <name evidence="1" type="ORF">PHAMO_80160</name>
</gene>
<evidence type="ECO:0000313" key="2">
    <source>
        <dbReference type="Proteomes" id="UP000004169"/>
    </source>
</evidence>
<dbReference type="AlphaFoldDB" id="H8FYD1"/>
<proteinExistence type="predicted"/>
<reference evidence="1 2" key="1">
    <citation type="journal article" date="2012" name="J. Bacteriol.">
        <title>Draft Genome Sequence of the Purple Photosynthetic Bacterium Phaeospirillum molischianum DSM120, a Particularly Versatile Bacterium.</title>
        <authorList>
            <person name="Duquesne K."/>
            <person name="Prima V."/>
            <person name="Ji B."/>
            <person name="Rouy Z."/>
            <person name="Medigue C."/>
            <person name="Talla E."/>
            <person name="Sturgis J.N."/>
        </authorList>
    </citation>
    <scope>NUCLEOTIDE SEQUENCE [LARGE SCALE GENOMIC DNA]</scope>
    <source>
        <strain evidence="2">DSM120</strain>
    </source>
</reference>
<comment type="caution">
    <text evidence="1">The sequence shown here is derived from an EMBL/GenBank/DDBJ whole genome shotgun (WGS) entry which is preliminary data.</text>
</comment>
<dbReference type="STRING" id="1150626.PHAMO_80160"/>
<organism evidence="1 2">
    <name type="scientific">Magnetospirillum molischianum DSM 120</name>
    <dbReference type="NCBI Taxonomy" id="1150626"/>
    <lineage>
        <taxon>Bacteria</taxon>
        <taxon>Pseudomonadati</taxon>
        <taxon>Pseudomonadota</taxon>
        <taxon>Alphaproteobacteria</taxon>
        <taxon>Rhodospirillales</taxon>
        <taxon>Rhodospirillaceae</taxon>
        <taxon>Magnetospirillum</taxon>
    </lineage>
</organism>
<dbReference type="EMBL" id="CAHP01000060">
    <property type="protein sequence ID" value="CCG43369.1"/>
    <property type="molecule type" value="Genomic_DNA"/>
</dbReference>
<keyword evidence="2" id="KW-1185">Reference proteome</keyword>
<dbReference type="Proteomes" id="UP000004169">
    <property type="component" value="Unassembled WGS sequence"/>
</dbReference>
<evidence type="ECO:0000313" key="1">
    <source>
        <dbReference type="EMBL" id="CCG43369.1"/>
    </source>
</evidence>
<sequence>MNVVRARLILTPDAQKTKDLFVAVRDAVRDLIVSDLPDEIVLGNFFSFAFGPFANAQNKAHVAAVELFNRGSVTLDLSAEQFVDLLIELAGKPLAITEVSWVEDDNACEGCEQRRKPHTSINNQEVDP</sequence>
<name>H8FYD1_MAGML</name>